<feature type="compositionally biased region" description="Basic and acidic residues" evidence="1">
    <location>
        <begin position="17"/>
        <end position="34"/>
    </location>
</feature>
<dbReference type="HOGENOM" id="CLU_193158_0_0_1"/>
<dbReference type="Proteomes" id="UP000030703">
    <property type="component" value="Unassembled WGS sequence"/>
</dbReference>
<evidence type="ECO:0000256" key="1">
    <source>
        <dbReference type="SAM" id="MobiDB-lite"/>
    </source>
</evidence>
<name>W9Z8L5_FUSOX</name>
<accession>W9Z8L5</accession>
<dbReference type="EMBL" id="JH659436">
    <property type="protein sequence ID" value="EXK24957.1"/>
    <property type="molecule type" value="Genomic_DNA"/>
</dbReference>
<feature type="region of interest" description="Disordered" evidence="1">
    <location>
        <begin position="1"/>
        <end position="36"/>
    </location>
</feature>
<dbReference type="AlphaFoldDB" id="W9Z8L5"/>
<reference evidence="2" key="1">
    <citation type="submission" date="2012-04" db="EMBL/GenBank/DDBJ databases">
        <title>The Genome Sequence of Fusarium oxysporum melonis.</title>
        <authorList>
            <consortium name="The Broad Institute Genome Sequencing Platform"/>
            <person name="Ma L.-J."/>
            <person name="Gale L.R."/>
            <person name="Schwartz D.C."/>
            <person name="Zhou S."/>
            <person name="Corby-Kistler H."/>
            <person name="Young S.K."/>
            <person name="Zeng Q."/>
            <person name="Gargeya S."/>
            <person name="Fitzgerald M."/>
            <person name="Haas B."/>
            <person name="Abouelleil A."/>
            <person name="Alvarado L."/>
            <person name="Arachchi H.M."/>
            <person name="Berlin A."/>
            <person name="Brown A."/>
            <person name="Chapman S.B."/>
            <person name="Chen Z."/>
            <person name="Dunbar C."/>
            <person name="Freedman E."/>
            <person name="Gearin G."/>
            <person name="Goldberg J."/>
            <person name="Griggs A."/>
            <person name="Gujja S."/>
            <person name="Heiman D."/>
            <person name="Howarth C."/>
            <person name="Larson L."/>
            <person name="Lui A."/>
            <person name="MacDonald P.J.P."/>
            <person name="Montmayeur A."/>
            <person name="Murphy C."/>
            <person name="Neiman D."/>
            <person name="Pearson M."/>
            <person name="Priest M."/>
            <person name="Roberts A."/>
            <person name="Saif S."/>
            <person name="Shea T."/>
            <person name="Shenoy N."/>
            <person name="Sisk P."/>
            <person name="Stolte C."/>
            <person name="Sykes S."/>
            <person name="Wortman J."/>
            <person name="Nusbaum C."/>
            <person name="Birren B."/>
        </authorList>
    </citation>
    <scope>NUCLEOTIDE SEQUENCE</scope>
    <source>
        <strain evidence="2">26406</strain>
    </source>
</reference>
<dbReference type="VEuPathDB" id="FungiDB:FOMG_18346"/>
<feature type="compositionally biased region" description="Basic residues" evidence="1">
    <location>
        <begin position="1"/>
        <end position="11"/>
    </location>
</feature>
<reference evidence="2" key="2">
    <citation type="submission" date="2012-05" db="EMBL/GenBank/DDBJ databases">
        <title>Annotation of the Genome Sequence of Fusarium oxysporum f. sp. melonis 26406.</title>
        <authorList>
            <consortium name="The Broad Institute Genomics Platform"/>
            <person name="Ma L.-J."/>
            <person name="Corby-Kistler H."/>
            <person name="Broz K."/>
            <person name="Gale L.R."/>
            <person name="Jonkers W."/>
            <person name="O'Donnell K."/>
            <person name="Ploetz R."/>
            <person name="Steinberg C."/>
            <person name="Schwartz D.C."/>
            <person name="VanEtten H."/>
            <person name="Zhou S."/>
            <person name="Young S.K."/>
            <person name="Zeng Q."/>
            <person name="Gargeya S."/>
            <person name="Fitzgerald M."/>
            <person name="Abouelleil A."/>
            <person name="Alvarado L."/>
            <person name="Chapman S.B."/>
            <person name="Gainer-Dewar J."/>
            <person name="Goldberg J."/>
            <person name="Griggs A."/>
            <person name="Gujja S."/>
            <person name="Hansen M."/>
            <person name="Howarth C."/>
            <person name="Imamovic A."/>
            <person name="Ireland A."/>
            <person name="Larimer J."/>
            <person name="McCowan C."/>
            <person name="Murphy C."/>
            <person name="Pearson M."/>
            <person name="Poon T.W."/>
            <person name="Priest M."/>
            <person name="Roberts A."/>
            <person name="Saif S."/>
            <person name="Shea T."/>
            <person name="Sykes S."/>
            <person name="Wortman J."/>
            <person name="Nusbaum C."/>
            <person name="Birren B."/>
        </authorList>
    </citation>
    <scope>NUCLEOTIDE SEQUENCE</scope>
    <source>
        <strain evidence="2">26406</strain>
    </source>
</reference>
<protein>
    <submittedName>
        <fullName evidence="2">Uncharacterized protein</fullName>
    </submittedName>
</protein>
<proteinExistence type="predicted"/>
<evidence type="ECO:0000313" key="2">
    <source>
        <dbReference type="EMBL" id="EXK24957.1"/>
    </source>
</evidence>
<sequence>MAAHARRRAISRSRPLPRQESREIGRQARGDVRSRRPGLAIMTTSASLNGFGWWPTERHFFEQAADVRPNDMPYGFKKVNGDII</sequence>
<gene>
    <name evidence="2" type="ORF">FOMG_18346</name>
</gene>
<organism evidence="2">
    <name type="scientific">Fusarium oxysporum f. sp. melonis 26406</name>
    <dbReference type="NCBI Taxonomy" id="1089452"/>
    <lineage>
        <taxon>Eukaryota</taxon>
        <taxon>Fungi</taxon>
        <taxon>Dikarya</taxon>
        <taxon>Ascomycota</taxon>
        <taxon>Pezizomycotina</taxon>
        <taxon>Sordariomycetes</taxon>
        <taxon>Hypocreomycetidae</taxon>
        <taxon>Hypocreales</taxon>
        <taxon>Nectriaceae</taxon>
        <taxon>Fusarium</taxon>
        <taxon>Fusarium oxysporum species complex</taxon>
    </lineage>
</organism>